<feature type="compositionally biased region" description="Basic residues" evidence="1">
    <location>
        <begin position="606"/>
        <end position="631"/>
    </location>
</feature>
<feature type="region of interest" description="Disordered" evidence="1">
    <location>
        <begin position="815"/>
        <end position="845"/>
    </location>
</feature>
<dbReference type="PANTHER" id="PTHR22437">
    <property type="entry name" value="WINGED HELIX DOMAIN-CONTAINING PROTEIN"/>
    <property type="match status" value="1"/>
</dbReference>
<reference evidence="3 4" key="1">
    <citation type="submission" date="2019-03" db="EMBL/GenBank/DDBJ databases">
        <title>First draft genome of Liparis tanakae, snailfish: a comprehensive survey of snailfish specific genes.</title>
        <authorList>
            <person name="Kim W."/>
            <person name="Song I."/>
            <person name="Jeong J.-H."/>
            <person name="Kim D."/>
            <person name="Kim S."/>
            <person name="Ryu S."/>
            <person name="Song J.Y."/>
            <person name="Lee S.K."/>
        </authorList>
    </citation>
    <scope>NUCLEOTIDE SEQUENCE [LARGE SCALE GENOMIC DNA]</scope>
    <source>
        <tissue evidence="3">Muscle</tissue>
    </source>
</reference>
<organism evidence="3 4">
    <name type="scientific">Liparis tanakae</name>
    <name type="common">Tanaka's snailfish</name>
    <dbReference type="NCBI Taxonomy" id="230148"/>
    <lineage>
        <taxon>Eukaryota</taxon>
        <taxon>Metazoa</taxon>
        <taxon>Chordata</taxon>
        <taxon>Craniata</taxon>
        <taxon>Vertebrata</taxon>
        <taxon>Euteleostomi</taxon>
        <taxon>Actinopterygii</taxon>
        <taxon>Neopterygii</taxon>
        <taxon>Teleostei</taxon>
        <taxon>Neoteleostei</taxon>
        <taxon>Acanthomorphata</taxon>
        <taxon>Eupercaria</taxon>
        <taxon>Perciformes</taxon>
        <taxon>Cottioidei</taxon>
        <taxon>Cottales</taxon>
        <taxon>Liparidae</taxon>
        <taxon>Liparis</taxon>
    </lineage>
</organism>
<dbReference type="EMBL" id="SRLO01000105">
    <property type="protein sequence ID" value="TNN75237.1"/>
    <property type="molecule type" value="Genomic_DNA"/>
</dbReference>
<protein>
    <submittedName>
        <fullName evidence="3">Storkhead-box protein 1</fullName>
    </submittedName>
</protein>
<dbReference type="GO" id="GO:0000977">
    <property type="term" value="F:RNA polymerase II transcription regulatory region sequence-specific DNA binding"/>
    <property type="evidence" value="ECO:0007669"/>
    <property type="project" value="TreeGrafter"/>
</dbReference>
<feature type="region of interest" description="Disordered" evidence="1">
    <location>
        <begin position="1052"/>
        <end position="1103"/>
    </location>
</feature>
<feature type="compositionally biased region" description="Polar residues" evidence="1">
    <location>
        <begin position="476"/>
        <end position="486"/>
    </location>
</feature>
<feature type="compositionally biased region" description="Polar residues" evidence="1">
    <location>
        <begin position="1082"/>
        <end position="1097"/>
    </location>
</feature>
<comment type="caution">
    <text evidence="3">The sequence shown here is derived from an EMBL/GenBank/DDBJ whole genome shotgun (WGS) entry which is preliminary data.</text>
</comment>
<feature type="compositionally biased region" description="Polar residues" evidence="1">
    <location>
        <begin position="932"/>
        <end position="944"/>
    </location>
</feature>
<gene>
    <name evidence="3" type="primary">STOX1_1</name>
    <name evidence="3" type="ORF">EYF80_014474</name>
</gene>
<dbReference type="GO" id="GO:0005634">
    <property type="term" value="C:nucleus"/>
    <property type="evidence" value="ECO:0007669"/>
    <property type="project" value="TreeGrafter"/>
</dbReference>
<sequence>MFSHQEGDRVHTTTPEQETSSSRLSLSFPSEQWPSVTLYFAHVAAFVLVSFSECLTNKPHLSPEEPRALSSRLKLLLQLCRVSGAPAGGKALCGADRRPQDRGGQQSIRSPPPQSPPQDSDARRRNARHNTAFNWILKEKSSLSCPEEPLKAFAMSHQQRLVQLSAASLAVVFGPDEGSLRAGGGKPDADTTSGQEVFADFKAQNLRSSWNKRLVKAIADVYFQGWMENLVLFIQGNANNLEVLREAWMRRALRSPKGFIIKAVGDLSPVQMSPVPQSQFIPLAEVLCSVISDMNSSQIIVNQEALINYMSKAHPGITIPTQDILYNALGNLIKERKIYHTGEGYFIVTPQTYFITNTMVREKSWWTSGSADDPPSPPPITYLLSNDACVESTQTQLVAHCKSCSCFSPLQTSTNIASTAVTATVPPSVVPDQHSVSFSVSECTGKSLKWPRPLDPKPTVQHQSTSTAADCRASEISKTTGTTNANGRKEKDNKPGRKFGLSLFRRNGGKKEKPKKEYTSFSAQFPPEEWPVRDEEDLNNLPRDLEHAIIKRINPELTVDNLTRHTVLMKKMEERRERVVDRVLDRGLDKDDKGVDKGMSTEILTKPRHHHSSKPGKRSSQKASRGKRRAHSSREKQKEKEKEKVKSKAPICADVYPEGEDLIPSRLRVEIPVDEQDQVEEGGAVEGKSLYKKRIENPFQIHQMKEAEPIIPATINKEHRRREVKEGKVSAGPGRKDQISHRSKSWDPHRAKVIAADGEHAGKSRTSEDRYNGVHERDLTADHLLQADINSELPLDYSSAYPQNSTLRIDDKIRHQREGNSKEGWEREGENGHFKESEYNGVPDHSQVVDDSLSNIQQYSNTHAILPTHSYETVINHSCEPTLPWPKASLQQKHSLRLSSPQRDDTQRTELSSHQQACETAATQEQQEIRPVTSQRDQRTTSQGERSELIADSPPSITDTEGFVEDDYRLYQRSEELEDEDACSSLCLNEEEITDAYHTGGVDYDHHHLVYHDHASDLQYRGPRRHYYNSNFHQSQVASIQDSRDSTFTELMPPPTKRDAFISPNRPGETSLRLHHRHQRTRSPGAQSESSPRQGTVVQGERRHELNLDVECPEPSEVADGSIFDYCQTSEIDSDAETVRKSADEGDGESAHWAAEVKVVQADETGVPQTQRGILSMPSGARGAAIGEAVEIGENKSITGDSGIDSPRTRVSLASSNTVILEGLKRRGFLQNLEKLHSKSTAIRPQSSLLQLTPVMNV</sequence>
<feature type="domain" description="Winged helix Storkhead-box1" evidence="2">
    <location>
        <begin position="272"/>
        <end position="350"/>
    </location>
</feature>
<dbReference type="OrthoDB" id="10020110at2759"/>
<feature type="compositionally biased region" description="Basic and acidic residues" evidence="1">
    <location>
        <begin position="815"/>
        <end position="838"/>
    </location>
</feature>
<feature type="compositionally biased region" description="Basic and acidic residues" evidence="1">
    <location>
        <begin position="632"/>
        <end position="646"/>
    </location>
</feature>
<feature type="compositionally biased region" description="Basic and acidic residues" evidence="1">
    <location>
        <begin position="1"/>
        <end position="11"/>
    </location>
</feature>
<evidence type="ECO:0000313" key="3">
    <source>
        <dbReference type="EMBL" id="TNN75237.1"/>
    </source>
</evidence>
<proteinExistence type="predicted"/>
<feature type="region of interest" description="Disordered" evidence="1">
    <location>
        <begin position="449"/>
        <end position="498"/>
    </location>
</feature>
<feature type="compositionally biased region" description="Low complexity" evidence="1">
    <location>
        <begin position="915"/>
        <end position="926"/>
    </location>
</feature>
<feature type="region of interest" description="Disordered" evidence="1">
    <location>
        <begin position="890"/>
        <end position="964"/>
    </location>
</feature>
<dbReference type="Pfam" id="PF10264">
    <property type="entry name" value="WHD_Storkhead"/>
    <property type="match status" value="1"/>
</dbReference>
<dbReference type="InterPro" id="IPR040126">
    <property type="entry name" value="STOX1/2"/>
</dbReference>
<accession>A0A4Z2IB93</accession>
<dbReference type="GO" id="GO:0006357">
    <property type="term" value="P:regulation of transcription by RNA polymerase II"/>
    <property type="evidence" value="ECO:0007669"/>
    <property type="project" value="InterPro"/>
</dbReference>
<dbReference type="PANTHER" id="PTHR22437:SF1">
    <property type="entry name" value="STORKHEAD-BOX PROTEIN 1"/>
    <property type="match status" value="1"/>
</dbReference>
<feature type="region of interest" description="Disordered" evidence="1">
    <location>
        <begin position="90"/>
        <end position="125"/>
    </location>
</feature>
<evidence type="ECO:0000313" key="4">
    <source>
        <dbReference type="Proteomes" id="UP000314294"/>
    </source>
</evidence>
<feature type="region of interest" description="Disordered" evidence="1">
    <location>
        <begin position="588"/>
        <end position="649"/>
    </location>
</feature>
<evidence type="ECO:0000259" key="2">
    <source>
        <dbReference type="Pfam" id="PF10264"/>
    </source>
</evidence>
<feature type="region of interest" description="Disordered" evidence="1">
    <location>
        <begin position="1"/>
        <end position="26"/>
    </location>
</feature>
<feature type="region of interest" description="Disordered" evidence="1">
    <location>
        <begin position="716"/>
        <end position="749"/>
    </location>
</feature>
<dbReference type="GO" id="GO:0005737">
    <property type="term" value="C:cytoplasm"/>
    <property type="evidence" value="ECO:0007669"/>
    <property type="project" value="TreeGrafter"/>
</dbReference>
<dbReference type="Proteomes" id="UP000314294">
    <property type="component" value="Unassembled WGS sequence"/>
</dbReference>
<evidence type="ECO:0000256" key="1">
    <source>
        <dbReference type="SAM" id="MobiDB-lite"/>
    </source>
</evidence>
<keyword evidence="4" id="KW-1185">Reference proteome</keyword>
<dbReference type="InterPro" id="IPR019391">
    <property type="entry name" value="Storkhead-box_WHD"/>
</dbReference>
<name>A0A4Z2IB93_9TELE</name>
<feature type="compositionally biased region" description="Basic and acidic residues" evidence="1">
    <location>
        <begin position="721"/>
        <end position="749"/>
    </location>
</feature>
<dbReference type="AlphaFoldDB" id="A0A4Z2IB93"/>
<feature type="compositionally biased region" description="Polar residues" evidence="1">
    <location>
        <begin position="890"/>
        <end position="901"/>
    </location>
</feature>